<name>C5M0U6_PERM5</name>
<dbReference type="RefSeq" id="XP_002764737.1">
    <property type="nucleotide sequence ID" value="XM_002764691.1"/>
</dbReference>
<protein>
    <submittedName>
        <fullName evidence="1">Uncharacterized protein</fullName>
    </submittedName>
</protein>
<feature type="non-terminal residue" evidence="1">
    <location>
        <position position="1"/>
    </location>
</feature>
<dbReference type="Proteomes" id="UP000007800">
    <property type="component" value="Unassembled WGS sequence"/>
</dbReference>
<dbReference type="AlphaFoldDB" id="C5M0U6"/>
<dbReference type="InParanoid" id="C5M0U6"/>
<organism evidence="2">
    <name type="scientific">Perkinsus marinus (strain ATCC 50983 / TXsc)</name>
    <dbReference type="NCBI Taxonomy" id="423536"/>
    <lineage>
        <taxon>Eukaryota</taxon>
        <taxon>Sar</taxon>
        <taxon>Alveolata</taxon>
        <taxon>Perkinsozoa</taxon>
        <taxon>Perkinsea</taxon>
        <taxon>Perkinsida</taxon>
        <taxon>Perkinsidae</taxon>
        <taxon>Perkinsus</taxon>
    </lineage>
</organism>
<reference evidence="1 2" key="1">
    <citation type="submission" date="2008-07" db="EMBL/GenBank/DDBJ databases">
        <authorList>
            <person name="El-Sayed N."/>
            <person name="Caler E."/>
            <person name="Inman J."/>
            <person name="Amedeo P."/>
            <person name="Hass B."/>
            <person name="Wortman J."/>
        </authorList>
    </citation>
    <scope>NUCLEOTIDE SEQUENCE [LARGE SCALE GENOMIC DNA]</scope>
    <source>
        <strain evidence="2">ATCC 50983 / TXsc</strain>
    </source>
</reference>
<sequence length="57" mass="6359">TLYTVDSVLLVDGQVLSGIVHEYICMVPFGLPFYTVVTQGFIAQVPLLIITEKKFIK</sequence>
<evidence type="ECO:0000313" key="2">
    <source>
        <dbReference type="Proteomes" id="UP000007800"/>
    </source>
</evidence>
<accession>C5M0U6</accession>
<evidence type="ECO:0000313" key="1">
    <source>
        <dbReference type="EMBL" id="EEQ97454.1"/>
    </source>
</evidence>
<dbReference type="GeneID" id="9055010"/>
<dbReference type="OrthoDB" id="10039049at2759"/>
<dbReference type="EMBL" id="GG687161">
    <property type="protein sequence ID" value="EEQ97454.1"/>
    <property type="molecule type" value="Genomic_DNA"/>
</dbReference>
<proteinExistence type="predicted"/>
<gene>
    <name evidence="1" type="ORF">Pmar_PMAR029177</name>
</gene>
<keyword evidence="2" id="KW-1185">Reference proteome</keyword>